<comment type="caution">
    <text evidence="1">The sequence shown here is derived from an EMBL/GenBank/DDBJ whole genome shotgun (WGS) entry which is preliminary data.</text>
</comment>
<dbReference type="AlphaFoldDB" id="A0A210QBR1"/>
<organism evidence="1 2">
    <name type="scientific">Mizuhopecten yessoensis</name>
    <name type="common">Japanese scallop</name>
    <name type="synonym">Patinopecten yessoensis</name>
    <dbReference type="NCBI Taxonomy" id="6573"/>
    <lineage>
        <taxon>Eukaryota</taxon>
        <taxon>Metazoa</taxon>
        <taxon>Spiralia</taxon>
        <taxon>Lophotrochozoa</taxon>
        <taxon>Mollusca</taxon>
        <taxon>Bivalvia</taxon>
        <taxon>Autobranchia</taxon>
        <taxon>Pteriomorphia</taxon>
        <taxon>Pectinida</taxon>
        <taxon>Pectinoidea</taxon>
        <taxon>Pectinidae</taxon>
        <taxon>Mizuhopecten</taxon>
    </lineage>
</organism>
<keyword evidence="2" id="KW-1185">Reference proteome</keyword>
<evidence type="ECO:0000313" key="1">
    <source>
        <dbReference type="EMBL" id="OWF46167.1"/>
    </source>
</evidence>
<dbReference type="OrthoDB" id="6140147at2759"/>
<evidence type="ECO:0000313" key="2">
    <source>
        <dbReference type="Proteomes" id="UP000242188"/>
    </source>
</evidence>
<sequence length="745" mass="84585">MDEIEKHALELVKTQVSAKLDPFPVLKELLDRQIINGDQYSLFLKDASRGNGDTMLWYELFEHLQKWCSFLTLIDILMKTGQSGLAQILLDSIKRGNDDRGITRVHRIQTDNQKSIRLFFKNLKSQVHDARFGKPREALRMLAKSYHDKLRREVDASRKHYLADKLVAILGVEIDAHAITFDDNLSRHGLFDELKSLVHDSSNTMMTDVSYYGRLANANAIGGRFSEGKYMLMKAQCSASNFTACLEVANMYYIQVYVLLWEFEATHSQKLKQSLIEIATKGMASLQEEDNEIRILWTRMFLLRMIFCLLGIGNRANILPGFSPSQEDVMQALNLLQKLRWEGIWKGIETRREMFFWVAMSRLNALRGDITEAQSNVDRARQLARSGKFKEVTFIDSYSKELERVASNALYEIKSQEEHWHPESTTATRSCSGNEFSSDLNRSLSRGGNRPGGIAGLESYAWRIGLSGNLNVQDFRERSLQFQQISNCPGDLDGLESYTRRIDVSGNLNVQDLEEGSLQFQQISNRPGGLDGLESYTWRIGLSGNLNGHNCEEGRLPFQQTSEDDQFSDLSDDIAMETVGGNDRLNSLLGNQVYYIPNRYYSCELGNAKQQHEVHPDSEISLTDIISPYNSSPGQTTFACSYLRRKEDDDVEHPDVFLFHHASATRNDSDADCRKNELMATNVATTMTNLCDENSLLRSRDLDDDPYSSIDSVQLFGSGIHEPEEPFNSLVLFEDRGEPEGDSVT</sequence>
<dbReference type="EMBL" id="NEDP02004255">
    <property type="protein sequence ID" value="OWF46167.1"/>
    <property type="molecule type" value="Genomic_DNA"/>
</dbReference>
<dbReference type="Proteomes" id="UP000242188">
    <property type="component" value="Unassembled WGS sequence"/>
</dbReference>
<gene>
    <name evidence="1" type="ORF">KP79_PYT14870</name>
</gene>
<accession>A0A210QBR1</accession>
<protein>
    <submittedName>
        <fullName evidence="1">Uncharacterized protein</fullName>
    </submittedName>
</protein>
<name>A0A210QBR1_MIZYE</name>
<proteinExistence type="predicted"/>
<reference evidence="1 2" key="1">
    <citation type="journal article" date="2017" name="Nat. Ecol. Evol.">
        <title>Scallop genome provides insights into evolution of bilaterian karyotype and development.</title>
        <authorList>
            <person name="Wang S."/>
            <person name="Zhang J."/>
            <person name="Jiao W."/>
            <person name="Li J."/>
            <person name="Xun X."/>
            <person name="Sun Y."/>
            <person name="Guo X."/>
            <person name="Huan P."/>
            <person name="Dong B."/>
            <person name="Zhang L."/>
            <person name="Hu X."/>
            <person name="Sun X."/>
            <person name="Wang J."/>
            <person name="Zhao C."/>
            <person name="Wang Y."/>
            <person name="Wang D."/>
            <person name="Huang X."/>
            <person name="Wang R."/>
            <person name="Lv J."/>
            <person name="Li Y."/>
            <person name="Zhang Z."/>
            <person name="Liu B."/>
            <person name="Lu W."/>
            <person name="Hui Y."/>
            <person name="Liang J."/>
            <person name="Zhou Z."/>
            <person name="Hou R."/>
            <person name="Li X."/>
            <person name="Liu Y."/>
            <person name="Li H."/>
            <person name="Ning X."/>
            <person name="Lin Y."/>
            <person name="Zhao L."/>
            <person name="Xing Q."/>
            <person name="Dou J."/>
            <person name="Li Y."/>
            <person name="Mao J."/>
            <person name="Guo H."/>
            <person name="Dou H."/>
            <person name="Li T."/>
            <person name="Mu C."/>
            <person name="Jiang W."/>
            <person name="Fu Q."/>
            <person name="Fu X."/>
            <person name="Miao Y."/>
            <person name="Liu J."/>
            <person name="Yu Q."/>
            <person name="Li R."/>
            <person name="Liao H."/>
            <person name="Li X."/>
            <person name="Kong Y."/>
            <person name="Jiang Z."/>
            <person name="Chourrout D."/>
            <person name="Li R."/>
            <person name="Bao Z."/>
        </authorList>
    </citation>
    <scope>NUCLEOTIDE SEQUENCE [LARGE SCALE GENOMIC DNA]</scope>
    <source>
        <strain evidence="1 2">PY_sf001</strain>
    </source>
</reference>